<protein>
    <submittedName>
        <fullName evidence="2">Uncharacterized protein</fullName>
    </submittedName>
</protein>
<accession>A0A6M7UEN5</accession>
<keyword evidence="1" id="KW-0812">Transmembrane</keyword>
<proteinExistence type="predicted"/>
<name>A0A6M7UEN5_9HYPH</name>
<gene>
    <name evidence="2" type="ORF">EB233_13190</name>
</gene>
<keyword evidence="1" id="KW-1133">Transmembrane helix</keyword>
<evidence type="ECO:0000256" key="1">
    <source>
        <dbReference type="SAM" id="Phobius"/>
    </source>
</evidence>
<keyword evidence="3" id="KW-1185">Reference proteome</keyword>
<organism evidence="2 3">
    <name type="scientific">Mesorhizobium erdmanii</name>
    <dbReference type="NCBI Taxonomy" id="1777866"/>
    <lineage>
        <taxon>Bacteria</taxon>
        <taxon>Pseudomonadati</taxon>
        <taxon>Pseudomonadota</taxon>
        <taxon>Alphaproteobacteria</taxon>
        <taxon>Hyphomicrobiales</taxon>
        <taxon>Phyllobacteriaceae</taxon>
        <taxon>Mesorhizobium</taxon>
    </lineage>
</organism>
<dbReference type="Proteomes" id="UP000503339">
    <property type="component" value="Chromosome"/>
</dbReference>
<dbReference type="KEGG" id="merd:EB233_13190"/>
<keyword evidence="1" id="KW-0472">Membrane</keyword>
<dbReference type="AlphaFoldDB" id="A0A6M7UEN5"/>
<evidence type="ECO:0000313" key="2">
    <source>
        <dbReference type="EMBL" id="QKC76369.1"/>
    </source>
</evidence>
<sequence>MQQVVHGSATKRPDFPMHRLSVLTALLISFVVAYGMCAWAFAAHPVDLFQAQASPLEIRGSE</sequence>
<dbReference type="EMBL" id="CP033361">
    <property type="protein sequence ID" value="QKC76369.1"/>
    <property type="molecule type" value="Genomic_DNA"/>
</dbReference>
<feature type="transmembrane region" description="Helical" evidence="1">
    <location>
        <begin position="20"/>
        <end position="42"/>
    </location>
</feature>
<reference evidence="2 3" key="1">
    <citation type="submission" date="2018-10" db="EMBL/GenBank/DDBJ databases">
        <authorList>
            <person name="Perry B.J."/>
            <person name="Sullivan J.T."/>
            <person name="Murphy R.J.T."/>
            <person name="Ramsay J.P."/>
            <person name="Ronson C.W."/>
        </authorList>
    </citation>
    <scope>NUCLEOTIDE SEQUENCE [LARGE SCALE GENOMIC DNA]</scope>
    <source>
        <strain evidence="2 3">NZP2014</strain>
    </source>
</reference>
<evidence type="ECO:0000313" key="3">
    <source>
        <dbReference type="Proteomes" id="UP000503339"/>
    </source>
</evidence>